<dbReference type="CDD" id="cd20070">
    <property type="entry name" value="5TM_YidC_Alb3"/>
    <property type="match status" value="1"/>
</dbReference>
<organism evidence="12 13">
    <name type="scientific">Spiroplasma alleghenense</name>
    <dbReference type="NCBI Taxonomy" id="216931"/>
    <lineage>
        <taxon>Bacteria</taxon>
        <taxon>Bacillati</taxon>
        <taxon>Mycoplasmatota</taxon>
        <taxon>Mollicutes</taxon>
        <taxon>Entomoplasmatales</taxon>
        <taxon>Spiroplasmataceae</taxon>
        <taxon>Spiroplasma</taxon>
    </lineage>
</organism>
<dbReference type="GO" id="GO:0032977">
    <property type="term" value="F:membrane insertase activity"/>
    <property type="evidence" value="ECO:0007669"/>
    <property type="project" value="InterPro"/>
</dbReference>
<dbReference type="GO" id="GO:0015031">
    <property type="term" value="P:protein transport"/>
    <property type="evidence" value="ECO:0007669"/>
    <property type="project" value="UniProtKB-KW"/>
</dbReference>
<evidence type="ECO:0000313" key="13">
    <source>
        <dbReference type="Proteomes" id="UP000254792"/>
    </source>
</evidence>
<keyword evidence="3" id="KW-1003">Cell membrane</keyword>
<feature type="transmembrane region" description="Helical" evidence="10">
    <location>
        <begin position="149"/>
        <end position="173"/>
    </location>
</feature>
<keyword evidence="5" id="KW-0653">Protein transport</keyword>
<feature type="domain" description="Membrane insertase YidC/Oxa/ALB C-terminal" evidence="11">
    <location>
        <begin position="155"/>
        <end position="355"/>
    </location>
</feature>
<evidence type="ECO:0000256" key="8">
    <source>
        <dbReference type="ARBA" id="ARBA00023186"/>
    </source>
</evidence>
<comment type="subcellular location">
    <subcellularLocation>
        <location evidence="1">Cell membrane</location>
        <topology evidence="1">Multi-pass membrane protein</topology>
    </subcellularLocation>
    <subcellularLocation>
        <location evidence="9">Membrane</location>
        <topology evidence="9">Multi-pass membrane protein</topology>
    </subcellularLocation>
</comment>
<keyword evidence="13" id="KW-1185">Reference proteome</keyword>
<evidence type="ECO:0000313" key="12">
    <source>
        <dbReference type="EMBL" id="AXK51820.1"/>
    </source>
</evidence>
<dbReference type="GO" id="GO:0005886">
    <property type="term" value="C:plasma membrane"/>
    <property type="evidence" value="ECO:0007669"/>
    <property type="project" value="UniProtKB-SubCell"/>
</dbReference>
<feature type="transmembrane region" description="Helical" evidence="10">
    <location>
        <begin position="224"/>
        <end position="244"/>
    </location>
</feature>
<evidence type="ECO:0000256" key="10">
    <source>
        <dbReference type="SAM" id="Phobius"/>
    </source>
</evidence>
<feature type="transmembrane region" description="Helical" evidence="10">
    <location>
        <begin position="317"/>
        <end position="335"/>
    </location>
</feature>
<dbReference type="InterPro" id="IPR001708">
    <property type="entry name" value="YidC/ALB3/OXA1/COX18"/>
</dbReference>
<feature type="transmembrane region" description="Helical" evidence="10">
    <location>
        <begin position="118"/>
        <end position="137"/>
    </location>
</feature>
<protein>
    <submittedName>
        <fullName evidence="12">Inner membrane protein translocase component YidC</fullName>
    </submittedName>
</protein>
<evidence type="ECO:0000256" key="2">
    <source>
        <dbReference type="ARBA" id="ARBA00022448"/>
    </source>
</evidence>
<dbReference type="PANTHER" id="PTHR12428">
    <property type="entry name" value="OXA1"/>
    <property type="match status" value="1"/>
</dbReference>
<evidence type="ECO:0000256" key="9">
    <source>
        <dbReference type="RuleBase" id="RU003945"/>
    </source>
</evidence>
<dbReference type="Proteomes" id="UP000254792">
    <property type="component" value="Chromosome"/>
</dbReference>
<evidence type="ECO:0000256" key="7">
    <source>
        <dbReference type="ARBA" id="ARBA00023136"/>
    </source>
</evidence>
<dbReference type="Pfam" id="PF02096">
    <property type="entry name" value="60KD_IMP"/>
    <property type="match status" value="1"/>
</dbReference>
<reference evidence="12 13" key="1">
    <citation type="submission" date="2018-07" db="EMBL/GenBank/DDBJ databases">
        <title>Complete genome sequence of Spiroplasma alleghenense PLHS-1 (ATCC 51752).</title>
        <authorList>
            <person name="Chou L."/>
            <person name="Lee T.-Y."/>
            <person name="Tsai Y.-M."/>
            <person name="Kuo C.-H."/>
        </authorList>
    </citation>
    <scope>NUCLEOTIDE SEQUENCE [LARGE SCALE GENOMIC DNA]</scope>
    <source>
        <strain evidence="12 13">PLHS-1</strain>
    </source>
</reference>
<gene>
    <name evidence="12" type="primary">yidC</name>
    <name evidence="12" type="ORF">SALLE_v1c11500</name>
</gene>
<dbReference type="InterPro" id="IPR047196">
    <property type="entry name" value="YidC_ALB_C"/>
</dbReference>
<evidence type="ECO:0000256" key="6">
    <source>
        <dbReference type="ARBA" id="ARBA00022989"/>
    </source>
</evidence>
<name>A0A345Z5E1_9MOLU</name>
<dbReference type="EMBL" id="CP031376">
    <property type="protein sequence ID" value="AXK51820.1"/>
    <property type="molecule type" value="Genomic_DNA"/>
</dbReference>
<dbReference type="NCBIfam" id="NF002570">
    <property type="entry name" value="PRK02201.1-5"/>
    <property type="match status" value="1"/>
</dbReference>
<evidence type="ECO:0000256" key="3">
    <source>
        <dbReference type="ARBA" id="ARBA00022475"/>
    </source>
</evidence>
<dbReference type="GO" id="GO:0051205">
    <property type="term" value="P:protein insertion into membrane"/>
    <property type="evidence" value="ECO:0007669"/>
    <property type="project" value="TreeGrafter"/>
</dbReference>
<dbReference type="KEGG" id="salx:SALLE_v1c11500"/>
<dbReference type="AlphaFoldDB" id="A0A345Z5E1"/>
<comment type="similarity">
    <text evidence="9">Belongs to the OXA1/ALB3/YidC family.</text>
</comment>
<evidence type="ECO:0000259" key="11">
    <source>
        <dbReference type="Pfam" id="PF02096"/>
    </source>
</evidence>
<dbReference type="NCBIfam" id="TIGR03592">
    <property type="entry name" value="yidC_oxa1_cterm"/>
    <property type="match status" value="1"/>
</dbReference>
<keyword evidence="6 10" id="KW-1133">Transmembrane helix</keyword>
<proteinExistence type="inferred from homology"/>
<accession>A0A345Z5E1</accession>
<sequence length="392" mass="44576">MYKQDYTKYLSNTNSNKKNPWKVVWFWTKVVGFIFLLTSMLWGCIQMYQPNFVVGQVTDMTGRSIFAPGVGFEIIIKSLGDTGSKSHIFNPSKDGLIQYNWNPVYSWGSAFEVTKSPFYGFFVYPLAFILVGMIRLFHGGLEDDGSFSFGASVFFAILLTSLLIRLITLMFSWKAQKNQEKLQALSGKQAEIQAKYKNSTDRAAKQKQQMELAALYKKQGTSPLGAIAGSIISMPFLFAMFSIIRSTKILKVASIGQISLIEQPFAQIQQGNWVYLSIILVYLPLQIISMLLPTFLQMFKKNKGPVSEQQRKARKKQIIMQCVFVFVFFIIVASVASGVAIYWIFSSTFQILQTLGFHFARENKNKNFKKKLARKKLKLEKKEAKEAARIQG</sequence>
<dbReference type="InterPro" id="IPR028055">
    <property type="entry name" value="YidC/Oxa/ALB_C"/>
</dbReference>
<evidence type="ECO:0000256" key="4">
    <source>
        <dbReference type="ARBA" id="ARBA00022692"/>
    </source>
</evidence>
<keyword evidence="7 10" id="KW-0472">Membrane</keyword>
<feature type="transmembrane region" description="Helical" evidence="10">
    <location>
        <begin position="273"/>
        <end position="296"/>
    </location>
</feature>
<keyword evidence="2" id="KW-0813">Transport</keyword>
<dbReference type="PANTHER" id="PTHR12428:SF65">
    <property type="entry name" value="CYTOCHROME C OXIDASE ASSEMBLY PROTEIN COX18, MITOCHONDRIAL"/>
    <property type="match status" value="1"/>
</dbReference>
<feature type="transmembrane region" description="Helical" evidence="10">
    <location>
        <begin position="24"/>
        <end position="45"/>
    </location>
</feature>
<evidence type="ECO:0000256" key="1">
    <source>
        <dbReference type="ARBA" id="ARBA00004651"/>
    </source>
</evidence>
<dbReference type="RefSeq" id="WP_245886014.1">
    <property type="nucleotide sequence ID" value="NZ_CP031376.1"/>
</dbReference>
<keyword evidence="8" id="KW-0143">Chaperone</keyword>
<keyword evidence="4 9" id="KW-0812">Transmembrane</keyword>
<evidence type="ECO:0000256" key="5">
    <source>
        <dbReference type="ARBA" id="ARBA00022927"/>
    </source>
</evidence>